<dbReference type="AlphaFoldDB" id="D3VE90"/>
<feature type="region of interest" description="Disordered" evidence="1">
    <location>
        <begin position="1"/>
        <end position="53"/>
    </location>
</feature>
<accession>D3VE90</accession>
<sequence>MALPTTRRENKSITPGYLGWPGQNAAAKNPATPRALSPVDDNGGSPADDFAGRIPALAGEPASAQPVCPHGSASGSGSGCRWPPGFGYTIHGSGCAAADVLYRQDVPANRNRRCVTP</sequence>
<organism evidence="2 3">
    <name type="scientific">Xenorhabdus nematophila (strain ATCC 19061 / DSM 3370 / CCUG 14189 / LMG 1036 / NCIMB 9965 / AN6)</name>
    <dbReference type="NCBI Taxonomy" id="406817"/>
    <lineage>
        <taxon>Bacteria</taxon>
        <taxon>Pseudomonadati</taxon>
        <taxon>Pseudomonadota</taxon>
        <taxon>Gammaproteobacteria</taxon>
        <taxon>Enterobacterales</taxon>
        <taxon>Morganellaceae</taxon>
        <taxon>Xenorhabdus</taxon>
    </lineage>
</organism>
<proteinExistence type="predicted"/>
<dbReference type="HOGENOM" id="CLU_2144903_0_0_6"/>
<reference evidence="2 3" key="1">
    <citation type="journal article" date="2011" name="PLoS ONE">
        <title>The entomopathogenic bacterial endosymbionts xenorhabdus and photorhabdus: convergent lifestyles from divergent genomes.</title>
        <authorList>
            <person name="Chaston J.M."/>
            <person name="Suen G."/>
            <person name="Tucker S.L."/>
            <person name="Andersen A.W."/>
            <person name="Bhasin A."/>
            <person name="Bode E."/>
            <person name="Bode H.B."/>
            <person name="Brachmann A.O."/>
            <person name="Cowles C.E."/>
            <person name="Cowles K.N."/>
            <person name="Darby C."/>
            <person name="de Leon L."/>
            <person name="Drace K."/>
            <person name="Du Z."/>
            <person name="Givaudan A."/>
            <person name="Herbert Tran E.E."/>
            <person name="Jewell K.A."/>
            <person name="Knack J.J."/>
            <person name="Krasomil-Osterfeld K.C."/>
            <person name="Kukor R."/>
            <person name="Lanois A."/>
            <person name="Latreille P."/>
            <person name="Leimgruber N.K."/>
            <person name="Lipke C.M."/>
            <person name="Liu R."/>
            <person name="Lu X."/>
            <person name="Martens E.C."/>
            <person name="Marri P.R."/>
            <person name="Medigue C."/>
            <person name="Menard M.L."/>
            <person name="Miller N.M."/>
            <person name="Morales-Soto N."/>
            <person name="Norton S."/>
            <person name="Ogier J.C."/>
            <person name="Orchard S.S."/>
            <person name="Park D."/>
            <person name="Park Y."/>
            <person name="Qurollo B.A."/>
            <person name="Sugar D.R."/>
            <person name="Richards G.R."/>
            <person name="Rouy Z."/>
            <person name="Slominski B."/>
            <person name="Slominski K."/>
            <person name="Snyder H."/>
            <person name="Tjaden B.C."/>
            <person name="van der Hoeven R."/>
            <person name="Welch R.D."/>
            <person name="Wheeler C."/>
            <person name="Xiang B."/>
            <person name="Barbazuk B."/>
            <person name="Gaudriault S."/>
            <person name="Goodner B."/>
            <person name="Slater S.C."/>
            <person name="Forst S."/>
            <person name="Goldman B.S."/>
            <person name="Goodrich-Blair H."/>
        </authorList>
    </citation>
    <scope>NUCLEOTIDE SEQUENCE [LARGE SCALE GENOMIC DNA]</scope>
    <source>
        <strain evidence="3">ATCC 19061 / DSM 3370 / CCUG 14189 / LMG 1036 / NCIMB 9965 / AN6</strain>
    </source>
</reference>
<dbReference type="EMBL" id="FN667742">
    <property type="protein sequence ID" value="CBJ92341.1"/>
    <property type="molecule type" value="Genomic_DNA"/>
</dbReference>
<dbReference type="KEGG" id="xne:XNC1_4319"/>
<evidence type="ECO:0000313" key="3">
    <source>
        <dbReference type="Proteomes" id="UP000008075"/>
    </source>
</evidence>
<dbReference type="Proteomes" id="UP000008075">
    <property type="component" value="Chromosome"/>
</dbReference>
<evidence type="ECO:0000313" key="2">
    <source>
        <dbReference type="EMBL" id="CBJ92341.1"/>
    </source>
</evidence>
<protein>
    <submittedName>
        <fullName evidence="2">Uncharacterized protein</fullName>
    </submittedName>
</protein>
<feature type="compositionally biased region" description="Basic and acidic residues" evidence="1">
    <location>
        <begin position="1"/>
        <end position="11"/>
    </location>
</feature>
<dbReference type="STRING" id="406817.XNC1_4319"/>
<gene>
    <name evidence="2" type="ordered locus">XNC1_4319</name>
</gene>
<name>D3VE90_XENNA</name>
<keyword evidence="3" id="KW-1185">Reference proteome</keyword>
<evidence type="ECO:0000256" key="1">
    <source>
        <dbReference type="SAM" id="MobiDB-lite"/>
    </source>
</evidence>